<dbReference type="AlphaFoldDB" id="A0A1B0FC37"/>
<dbReference type="STRING" id="37546.A0A1B0FC37"/>
<evidence type="ECO:0000313" key="1">
    <source>
        <dbReference type="EnsemblMetazoa" id="GMOY001120-PA"/>
    </source>
</evidence>
<proteinExistence type="predicted"/>
<organism evidence="1 2">
    <name type="scientific">Glossina morsitans morsitans</name>
    <name type="common">Savannah tsetse fly</name>
    <dbReference type="NCBI Taxonomy" id="37546"/>
    <lineage>
        <taxon>Eukaryota</taxon>
        <taxon>Metazoa</taxon>
        <taxon>Ecdysozoa</taxon>
        <taxon>Arthropoda</taxon>
        <taxon>Hexapoda</taxon>
        <taxon>Insecta</taxon>
        <taxon>Pterygota</taxon>
        <taxon>Neoptera</taxon>
        <taxon>Endopterygota</taxon>
        <taxon>Diptera</taxon>
        <taxon>Brachycera</taxon>
        <taxon>Muscomorpha</taxon>
        <taxon>Hippoboscoidea</taxon>
        <taxon>Glossinidae</taxon>
        <taxon>Glossina</taxon>
    </lineage>
</organism>
<name>A0A1B0FC37_GLOMM</name>
<dbReference type="EnsemblMetazoa" id="GMOY001120-RA">
    <property type="protein sequence ID" value="GMOY001120-PA"/>
    <property type="gene ID" value="GMOY001120"/>
</dbReference>
<keyword evidence="2" id="KW-1185">Reference proteome</keyword>
<accession>A0A1B0FC37</accession>
<protein>
    <recommendedName>
        <fullName evidence="3">PDZ domain-containing protein</fullName>
    </recommendedName>
</protein>
<dbReference type="EMBL" id="CCAG010005008">
    <property type="status" value="NOT_ANNOTATED_CDS"/>
    <property type="molecule type" value="Genomic_DNA"/>
</dbReference>
<dbReference type="Proteomes" id="UP000092444">
    <property type="component" value="Unassembled WGS sequence"/>
</dbReference>
<reference evidence="1" key="1">
    <citation type="submission" date="2020-05" db="UniProtKB">
        <authorList>
            <consortium name="EnsemblMetazoa"/>
        </authorList>
    </citation>
    <scope>IDENTIFICATION</scope>
    <source>
        <strain evidence="1">Yale</strain>
    </source>
</reference>
<evidence type="ECO:0008006" key="3">
    <source>
        <dbReference type="Google" id="ProtNLM"/>
    </source>
</evidence>
<sequence>MYGHLQSNYTSKTALTFNELTKTTEHQQKNLYVPASNGGKNYVIGIPNKTTLQHHRPSSPVPKLSLREEEMAEVIRASMSDGLPKTATFYQEPGMKSLGFSIVGSRDSPKGDEIVEINDQSVQV</sequence>
<evidence type="ECO:0000313" key="2">
    <source>
        <dbReference type="Proteomes" id="UP000092444"/>
    </source>
</evidence>
<dbReference type="VEuPathDB" id="VectorBase:GMOY001120"/>